<dbReference type="EMBL" id="JAFBEC010000012">
    <property type="protein sequence ID" value="MBM7634407.1"/>
    <property type="molecule type" value="Genomic_DNA"/>
</dbReference>
<name>A0ABS2PGM0_9BACL</name>
<feature type="transmembrane region" description="Helical" evidence="2">
    <location>
        <begin position="169"/>
        <end position="191"/>
    </location>
</feature>
<dbReference type="InterPro" id="IPR052529">
    <property type="entry name" value="Bact_Transport_Assoc"/>
</dbReference>
<protein>
    <submittedName>
        <fullName evidence="4">Membrane protein YeiB</fullName>
    </submittedName>
</protein>
<dbReference type="PANTHER" id="PTHR30590:SF2">
    <property type="entry name" value="INNER MEMBRANE PROTEIN"/>
    <property type="match status" value="1"/>
</dbReference>
<dbReference type="Pfam" id="PF04235">
    <property type="entry name" value="DUF418"/>
    <property type="match status" value="1"/>
</dbReference>
<feature type="transmembrane region" description="Helical" evidence="2">
    <location>
        <begin position="141"/>
        <end position="157"/>
    </location>
</feature>
<comment type="caution">
    <text evidence="4">The sequence shown here is derived from an EMBL/GenBank/DDBJ whole genome shotgun (WGS) entry which is preliminary data.</text>
</comment>
<evidence type="ECO:0000256" key="1">
    <source>
        <dbReference type="SAM" id="MobiDB-lite"/>
    </source>
</evidence>
<evidence type="ECO:0000256" key="2">
    <source>
        <dbReference type="SAM" id="Phobius"/>
    </source>
</evidence>
<feature type="transmembrane region" description="Helical" evidence="2">
    <location>
        <begin position="295"/>
        <end position="315"/>
    </location>
</feature>
<feature type="transmembrane region" description="Helical" evidence="2">
    <location>
        <begin position="74"/>
        <end position="97"/>
    </location>
</feature>
<keyword evidence="2" id="KW-1133">Transmembrane helix</keyword>
<dbReference type="RefSeq" id="WP_204699185.1">
    <property type="nucleotide sequence ID" value="NZ_JAFBEC010000012.1"/>
</dbReference>
<feature type="transmembrane region" description="Helical" evidence="2">
    <location>
        <begin position="211"/>
        <end position="239"/>
    </location>
</feature>
<dbReference type="Proteomes" id="UP000741863">
    <property type="component" value="Unassembled WGS sequence"/>
</dbReference>
<reference evidence="4 5" key="1">
    <citation type="submission" date="2021-01" db="EMBL/GenBank/DDBJ databases">
        <title>Genomic Encyclopedia of Type Strains, Phase IV (KMG-IV): sequencing the most valuable type-strain genomes for metagenomic binning, comparative biology and taxonomic classification.</title>
        <authorList>
            <person name="Goeker M."/>
        </authorList>
    </citation>
    <scope>NUCLEOTIDE SEQUENCE [LARGE SCALE GENOMIC DNA]</scope>
    <source>
        <strain evidence="4 5">DSM 25540</strain>
    </source>
</reference>
<accession>A0ABS2PGM0</accession>
<feature type="transmembrane region" description="Helical" evidence="2">
    <location>
        <begin position="365"/>
        <end position="385"/>
    </location>
</feature>
<gene>
    <name evidence="4" type="ORF">JOD17_003513</name>
</gene>
<feature type="transmembrane region" description="Helical" evidence="2">
    <location>
        <begin position="34"/>
        <end position="54"/>
    </location>
</feature>
<keyword evidence="2" id="KW-0472">Membrane</keyword>
<sequence>MSGPKDSGSTVKQPTHPEHSLQGNTDGRLLAPDLARGFMLLIIAIAHATLWVVATETTQIGRPLGGTLVDDITNFFSTLFVVNRGLPLFALLFGYGLAMMVRRQTESGMLERKSKQLIRRRALFLILFGIIHAVFIGGIDILFVYGISTFLIGWILFKKDKVLTYALVYMSLFFVIVLPIIWVIFSVITDIANVETPSRGSLTPGNYVEALFYNVINLPIGMLGQLVMYPMLLTLLIGVWAGRRNLLDAKLHRNWLKGMAIIGTTVLIVGALPLALISVGMWITTPQMEGFMTFLQIISGIAGGLGYMGIFGLIGSSVKQAGLITRSLQALGRRSLTFYVFNETLLVILLSPVVLGLGASTHSTGALLIALFVWLLSLVIAAIMAEKRIPGPLDSLMRKLVYK</sequence>
<evidence type="ECO:0000259" key="3">
    <source>
        <dbReference type="Pfam" id="PF04235"/>
    </source>
</evidence>
<dbReference type="InterPro" id="IPR007349">
    <property type="entry name" value="DUF418"/>
</dbReference>
<proteinExistence type="predicted"/>
<feature type="transmembrane region" description="Helical" evidence="2">
    <location>
        <begin position="118"/>
        <end position="135"/>
    </location>
</feature>
<feature type="region of interest" description="Disordered" evidence="1">
    <location>
        <begin position="1"/>
        <end position="24"/>
    </location>
</feature>
<keyword evidence="2" id="KW-0812">Transmembrane</keyword>
<dbReference type="PANTHER" id="PTHR30590">
    <property type="entry name" value="INNER MEMBRANE PROTEIN"/>
    <property type="match status" value="1"/>
</dbReference>
<evidence type="ECO:0000313" key="4">
    <source>
        <dbReference type="EMBL" id="MBM7634407.1"/>
    </source>
</evidence>
<feature type="transmembrane region" description="Helical" evidence="2">
    <location>
        <begin position="336"/>
        <end position="359"/>
    </location>
</feature>
<keyword evidence="5" id="KW-1185">Reference proteome</keyword>
<evidence type="ECO:0000313" key="5">
    <source>
        <dbReference type="Proteomes" id="UP000741863"/>
    </source>
</evidence>
<feature type="transmembrane region" description="Helical" evidence="2">
    <location>
        <begin position="260"/>
        <end position="283"/>
    </location>
</feature>
<organism evidence="4 5">
    <name type="scientific">Geomicrobium sediminis</name>
    <dbReference type="NCBI Taxonomy" id="1347788"/>
    <lineage>
        <taxon>Bacteria</taxon>
        <taxon>Bacillati</taxon>
        <taxon>Bacillota</taxon>
        <taxon>Bacilli</taxon>
        <taxon>Bacillales</taxon>
        <taxon>Geomicrobium</taxon>
    </lineage>
</organism>
<feature type="domain" description="DUF418" evidence="3">
    <location>
        <begin position="241"/>
        <end position="402"/>
    </location>
</feature>